<keyword evidence="2" id="KW-1185">Reference proteome</keyword>
<name>A0A238J7K6_9RHOB</name>
<dbReference type="Proteomes" id="UP000225972">
    <property type="component" value="Unassembled WGS sequence"/>
</dbReference>
<gene>
    <name evidence="1" type="ORF">TRP8649_00407</name>
</gene>
<dbReference type="EMBL" id="FXXP01000001">
    <property type="protein sequence ID" value="SMX26333.1"/>
    <property type="molecule type" value="Genomic_DNA"/>
</dbReference>
<sequence length="265" mass="29247">MQMCNLHIMPAMFDSILAALARLMVARAVPFSELSERLKGHYLQAAQEAARQQAGGKITDSRLSVLTGLQRRDIARLRAFQRKEPRPNPLSRLVSLWQSHPDYSENGLPRALPRNGPAPSFETLAREIRQDIHPRTMLDSLQAAGTVEVGDTITLVETAYIPQSGSDEQLAYLSENTGDHLMAAVENIHSDAPPHFERAVHYTGLTPEQIAELDAQFRKGQMDLLNGLNTRASAMKTTGSSSGTGPGRFRFRAGAYFYSKDEGDT</sequence>
<dbReference type="Pfam" id="PF20112">
    <property type="entry name" value="DUF6502"/>
    <property type="match status" value="1"/>
</dbReference>
<reference evidence="2" key="1">
    <citation type="submission" date="2017-05" db="EMBL/GenBank/DDBJ databases">
        <authorList>
            <person name="Rodrigo-Torres L."/>
            <person name="Arahal R. D."/>
            <person name="Lucena T."/>
        </authorList>
    </citation>
    <scope>NUCLEOTIDE SEQUENCE [LARGE SCALE GENOMIC DNA]</scope>
    <source>
        <strain evidence="2">CECT 8649</strain>
    </source>
</reference>
<evidence type="ECO:0000313" key="1">
    <source>
        <dbReference type="EMBL" id="SMX26333.1"/>
    </source>
</evidence>
<dbReference type="AlphaFoldDB" id="A0A238J7K6"/>
<dbReference type="InterPro" id="IPR045445">
    <property type="entry name" value="DUF6502"/>
</dbReference>
<organism evidence="1 2">
    <name type="scientific">Pelagimonas phthalicica</name>
    <dbReference type="NCBI Taxonomy" id="1037362"/>
    <lineage>
        <taxon>Bacteria</taxon>
        <taxon>Pseudomonadati</taxon>
        <taxon>Pseudomonadota</taxon>
        <taxon>Alphaproteobacteria</taxon>
        <taxon>Rhodobacterales</taxon>
        <taxon>Roseobacteraceae</taxon>
        <taxon>Pelagimonas</taxon>
    </lineage>
</organism>
<evidence type="ECO:0000313" key="2">
    <source>
        <dbReference type="Proteomes" id="UP000225972"/>
    </source>
</evidence>
<accession>A0A238J7K6</accession>
<proteinExistence type="predicted"/>
<protein>
    <submittedName>
        <fullName evidence="1">Uncharacterized protein</fullName>
    </submittedName>
</protein>